<dbReference type="InterPro" id="IPR038173">
    <property type="entry name" value="COE_DBD_sf"/>
</dbReference>
<dbReference type="GO" id="GO:0005634">
    <property type="term" value="C:nucleus"/>
    <property type="evidence" value="ECO:0007669"/>
    <property type="project" value="UniProtKB-SubCell"/>
</dbReference>
<dbReference type="Proteomes" id="UP000827092">
    <property type="component" value="Unassembled WGS sequence"/>
</dbReference>
<keyword evidence="1" id="KW-0805">Transcription regulation</keyword>
<proteinExistence type="inferred from homology"/>
<evidence type="ECO:0000313" key="4">
    <source>
        <dbReference type="Proteomes" id="UP000827092"/>
    </source>
</evidence>
<dbReference type="InterPro" id="IPR014756">
    <property type="entry name" value="Ig_E-set"/>
</dbReference>
<dbReference type="GO" id="GO:0003677">
    <property type="term" value="F:DNA binding"/>
    <property type="evidence" value="ECO:0007669"/>
    <property type="project" value="UniProtKB-KW"/>
</dbReference>
<evidence type="ECO:0000313" key="3">
    <source>
        <dbReference type="EMBL" id="KAG8197365.1"/>
    </source>
</evidence>
<comment type="caution">
    <text evidence="3">The sequence shown here is derived from an EMBL/GenBank/DDBJ whole genome shotgun (WGS) entry which is preliminary data.</text>
</comment>
<dbReference type="PANTHER" id="PTHR10747">
    <property type="entry name" value="TRANSCRIPTION FACTOR COE FAMILY MEMBER"/>
    <property type="match status" value="1"/>
</dbReference>
<dbReference type="InterPro" id="IPR003523">
    <property type="entry name" value="Transcription_factor_COE"/>
</dbReference>
<organism evidence="3 4">
    <name type="scientific">Oedothorax gibbosus</name>
    <dbReference type="NCBI Taxonomy" id="931172"/>
    <lineage>
        <taxon>Eukaryota</taxon>
        <taxon>Metazoa</taxon>
        <taxon>Ecdysozoa</taxon>
        <taxon>Arthropoda</taxon>
        <taxon>Chelicerata</taxon>
        <taxon>Arachnida</taxon>
        <taxon>Araneae</taxon>
        <taxon>Araneomorphae</taxon>
        <taxon>Entelegynae</taxon>
        <taxon>Araneoidea</taxon>
        <taxon>Linyphiidae</taxon>
        <taxon>Erigoninae</taxon>
        <taxon>Oedothorax</taxon>
    </lineage>
</organism>
<comment type="subcellular location">
    <subcellularLocation>
        <location evidence="1">Nucleus</location>
    </subcellularLocation>
</comment>
<feature type="domain" description="Transcription factor COE DNA-binding" evidence="2">
    <location>
        <begin position="4"/>
        <end position="146"/>
    </location>
</feature>
<keyword evidence="1" id="KW-0217">Developmental protein</keyword>
<keyword evidence="1" id="KW-0479">Metal-binding</keyword>
<dbReference type="Pfam" id="PF16422">
    <property type="entry name" value="COE1_DBD"/>
    <property type="match status" value="1"/>
</dbReference>
<protein>
    <recommendedName>
        <fullName evidence="2">Transcription factor COE DNA-binding domain-containing protein</fullName>
    </recommendedName>
</protein>
<dbReference type="GO" id="GO:0006355">
    <property type="term" value="P:regulation of DNA-templated transcription"/>
    <property type="evidence" value="ECO:0007669"/>
    <property type="project" value="InterPro"/>
</dbReference>
<dbReference type="AlphaFoldDB" id="A0AAV6VLK5"/>
<name>A0AAV6VLK5_9ARAC</name>
<keyword evidence="1" id="KW-0862">Zinc</keyword>
<evidence type="ECO:0000256" key="1">
    <source>
        <dbReference type="RuleBase" id="RU004489"/>
    </source>
</evidence>
<keyword evidence="1" id="KW-0863">Zinc-finger</keyword>
<dbReference type="InterPro" id="IPR032200">
    <property type="entry name" value="COE_DBD"/>
</dbReference>
<sequence>MLFSSVYSSSSGGPVALSFSAEPPKSHRKSNFFHFDLRTDGQTYVTEARFAKFVDNGTSTENQNGIMYVVYFHAPNAPSHSQNFVKYLYVWLVDAETDELITYQGKFTDGRLRRVFLTHELDCARCMGNQSCGNINEMPSNPVLLSQTELISSEVQPELSSIFGKPQRSQKIQDPGDDVRHALGQRGDACPRILGVFPKSGSAPSPLVVVGEKFHDRLLIYLDDTPLPTQMVTETALATVLPNLGPSGAKRLSLRSDTEIYEYSSPFHYVASKYHECRNPENCEACRYFHPMASPIPEPMHQESPHVLKQDPEFVNMSWMPFHDNMPTPPYQYMGMYQTQGGLSQGVLPYSPH</sequence>
<comment type="similarity">
    <text evidence="1">Belongs to the COE family.</text>
</comment>
<reference evidence="3 4" key="1">
    <citation type="journal article" date="2022" name="Nat. Ecol. Evol.">
        <title>A masculinizing supergene underlies an exaggerated male reproductive morph in a spider.</title>
        <authorList>
            <person name="Hendrickx F."/>
            <person name="De Corte Z."/>
            <person name="Sonet G."/>
            <person name="Van Belleghem S.M."/>
            <person name="Kostlbacher S."/>
            <person name="Vangestel C."/>
        </authorList>
    </citation>
    <scope>NUCLEOTIDE SEQUENCE [LARGE SCALE GENOMIC DNA]</scope>
    <source>
        <strain evidence="3">W744_W776</strain>
    </source>
</reference>
<keyword evidence="1" id="KW-0804">Transcription</keyword>
<keyword evidence="1" id="KW-0539">Nucleus</keyword>
<evidence type="ECO:0000259" key="2">
    <source>
        <dbReference type="Pfam" id="PF16422"/>
    </source>
</evidence>
<dbReference type="GO" id="GO:0008270">
    <property type="term" value="F:zinc ion binding"/>
    <property type="evidence" value="ECO:0007669"/>
    <property type="project" value="UniProtKB-KW"/>
</dbReference>
<accession>A0AAV6VLK5</accession>
<gene>
    <name evidence="3" type="ORF">JTE90_013491</name>
</gene>
<dbReference type="SUPFAM" id="SSF81296">
    <property type="entry name" value="E set domains"/>
    <property type="match status" value="1"/>
</dbReference>
<keyword evidence="1" id="KW-0238">DNA-binding</keyword>
<dbReference type="Gene3D" id="2.60.40.3180">
    <property type="entry name" value="Transcription factor COE1, DNA-binding domain"/>
    <property type="match status" value="1"/>
</dbReference>
<keyword evidence="4" id="KW-1185">Reference proteome</keyword>
<dbReference type="EMBL" id="JAFNEN010000056">
    <property type="protein sequence ID" value="KAG8197365.1"/>
    <property type="molecule type" value="Genomic_DNA"/>
</dbReference>